<dbReference type="AlphaFoldDB" id="A0A024S7M9"/>
<dbReference type="HOGENOM" id="CLU_622646_0_0_1"/>
<protein>
    <submittedName>
        <fullName evidence="3">Uncharacterized protein</fullName>
    </submittedName>
</protein>
<keyword evidence="2" id="KW-0812">Transmembrane</keyword>
<evidence type="ECO:0000256" key="2">
    <source>
        <dbReference type="SAM" id="Phobius"/>
    </source>
</evidence>
<reference evidence="4" key="1">
    <citation type="journal article" date="2013" name="Ind. Biotechnol.">
        <title>Comparative genomics analysis of Trichoderma reesei strains.</title>
        <authorList>
            <person name="Koike H."/>
            <person name="Aerts A."/>
            <person name="LaButti K."/>
            <person name="Grigoriev I.V."/>
            <person name="Baker S.E."/>
        </authorList>
    </citation>
    <scope>NUCLEOTIDE SEQUENCE [LARGE SCALE GENOMIC DNA]</scope>
    <source>
        <strain evidence="4">ATCC 56765 / BCRC 32924 / NRRL 11460 / Rut C-30</strain>
    </source>
</reference>
<dbReference type="EMBL" id="KI911149">
    <property type="protein sequence ID" value="ETS01334.1"/>
    <property type="molecule type" value="Genomic_DNA"/>
</dbReference>
<keyword evidence="2" id="KW-1133">Transmembrane helix</keyword>
<feature type="transmembrane region" description="Helical" evidence="2">
    <location>
        <begin position="101"/>
        <end position="120"/>
    </location>
</feature>
<dbReference type="KEGG" id="trr:M419DRAFT_81453"/>
<feature type="transmembrane region" description="Helical" evidence="2">
    <location>
        <begin position="60"/>
        <end position="81"/>
    </location>
</feature>
<feature type="compositionally biased region" description="Basic residues" evidence="1">
    <location>
        <begin position="261"/>
        <end position="272"/>
    </location>
</feature>
<feature type="transmembrane region" description="Helical" evidence="2">
    <location>
        <begin position="161"/>
        <end position="183"/>
    </location>
</feature>
<name>A0A024S7M9_HYPJR</name>
<organism evidence="3 4">
    <name type="scientific">Hypocrea jecorina (strain ATCC 56765 / BCRC 32924 / NRRL 11460 / Rut C-30)</name>
    <name type="common">Trichoderma reesei</name>
    <dbReference type="NCBI Taxonomy" id="1344414"/>
    <lineage>
        <taxon>Eukaryota</taxon>
        <taxon>Fungi</taxon>
        <taxon>Dikarya</taxon>
        <taxon>Ascomycota</taxon>
        <taxon>Pezizomycotina</taxon>
        <taxon>Sordariomycetes</taxon>
        <taxon>Hypocreomycetidae</taxon>
        <taxon>Hypocreales</taxon>
        <taxon>Hypocreaceae</taxon>
        <taxon>Trichoderma</taxon>
    </lineage>
</organism>
<feature type="region of interest" description="Disordered" evidence="1">
    <location>
        <begin position="246"/>
        <end position="273"/>
    </location>
</feature>
<evidence type="ECO:0000313" key="3">
    <source>
        <dbReference type="EMBL" id="ETS01334.1"/>
    </source>
</evidence>
<feature type="region of interest" description="Disordered" evidence="1">
    <location>
        <begin position="18"/>
        <end position="37"/>
    </location>
</feature>
<proteinExistence type="predicted"/>
<accession>A0A024S7M9</accession>
<keyword evidence="2" id="KW-0472">Membrane</keyword>
<feature type="compositionally biased region" description="Low complexity" evidence="1">
    <location>
        <begin position="246"/>
        <end position="257"/>
    </location>
</feature>
<dbReference type="Proteomes" id="UP000024376">
    <property type="component" value="Unassembled WGS sequence"/>
</dbReference>
<gene>
    <name evidence="3" type="ORF">M419DRAFT_81453</name>
</gene>
<evidence type="ECO:0000256" key="1">
    <source>
        <dbReference type="SAM" id="MobiDB-lite"/>
    </source>
</evidence>
<evidence type="ECO:0000313" key="4">
    <source>
        <dbReference type="Proteomes" id="UP000024376"/>
    </source>
</evidence>
<sequence>MPFFSALGSLWSLLRPNRPNRPPAGPPDSPVGGDGPGWDERAWTRLQPVRSIVLGFRALVALWVTLAGLVTTMGSCFSGAWTRIKLADADPAAADVTISDVAISLPMAFLSIVGTCTYSLEGHSGIRSVVVVLSFISVFSAVVGGFAFSSPGIVYRVAPRGRVLLIVDLWGPVAGGIGFLVALETDLSADADASLTPVLTPIRMLLLRSIGDDYPAHLGTLIITWAGETKCIQLINFTKSTSIDFTNSTSTSTDSRSQPQPHRRFKPRKSKKTAITSYIAQNPPHSRSCRPVCHSSTATLVKLKPLCLETIVLLSQDYNSSFCLKTTNRLSQLYPKHDHDASPFVPLAAFFMTDFINALPRFGSTRQKQHLTTIEALSARSDLPCNLFSLLMVSKSRVHPYTLILAESCLSRCFAARCSCQIQLSPPNRQHQVLRSDCFR</sequence>
<feature type="transmembrane region" description="Helical" evidence="2">
    <location>
        <begin position="126"/>
        <end position="149"/>
    </location>
</feature>
<feature type="compositionally biased region" description="Pro residues" evidence="1">
    <location>
        <begin position="19"/>
        <end position="29"/>
    </location>
</feature>